<protein>
    <submittedName>
        <fullName evidence="2">Acyl dehydratase</fullName>
    </submittedName>
</protein>
<dbReference type="SUPFAM" id="SSF54637">
    <property type="entry name" value="Thioesterase/thiol ester dehydrase-isomerase"/>
    <property type="match status" value="1"/>
</dbReference>
<organism evidence="2 3">
    <name type="scientific">Rhodococcus koreensis</name>
    <dbReference type="NCBI Taxonomy" id="99653"/>
    <lineage>
        <taxon>Bacteria</taxon>
        <taxon>Bacillati</taxon>
        <taxon>Actinomycetota</taxon>
        <taxon>Actinomycetes</taxon>
        <taxon>Mycobacteriales</taxon>
        <taxon>Nocardiaceae</taxon>
        <taxon>Rhodococcus</taxon>
    </lineage>
</organism>
<reference evidence="3" key="1">
    <citation type="submission" date="2016-10" db="EMBL/GenBank/DDBJ databases">
        <authorList>
            <person name="Varghese N."/>
            <person name="Submissions S."/>
        </authorList>
    </citation>
    <scope>NUCLEOTIDE SEQUENCE [LARGE SCALE GENOMIC DNA]</scope>
    <source>
        <strain evidence="3">DSM 44498</strain>
    </source>
</reference>
<dbReference type="Proteomes" id="UP000183561">
    <property type="component" value="Unassembled WGS sequence"/>
</dbReference>
<proteinExistence type="predicted"/>
<dbReference type="RefSeq" id="WP_072936971.1">
    <property type="nucleotide sequence ID" value="NZ_FNSV01000005.1"/>
</dbReference>
<keyword evidence="3" id="KW-1185">Reference proteome</keyword>
<dbReference type="EMBL" id="FNSV01000005">
    <property type="protein sequence ID" value="SED02375.1"/>
    <property type="molecule type" value="Genomic_DNA"/>
</dbReference>
<dbReference type="OrthoDB" id="5415111at2"/>
<evidence type="ECO:0000259" key="1">
    <source>
        <dbReference type="Pfam" id="PF13452"/>
    </source>
</evidence>
<gene>
    <name evidence="2" type="ORF">SAMN04490239_6453</name>
</gene>
<accession>A0A1H4X9Z2</accession>
<dbReference type="InterPro" id="IPR029069">
    <property type="entry name" value="HotDog_dom_sf"/>
</dbReference>
<evidence type="ECO:0000313" key="3">
    <source>
        <dbReference type="Proteomes" id="UP000183561"/>
    </source>
</evidence>
<feature type="domain" description="FAS1-like dehydratase" evidence="1">
    <location>
        <begin position="7"/>
        <end position="137"/>
    </location>
</feature>
<evidence type="ECO:0000313" key="2">
    <source>
        <dbReference type="EMBL" id="SED02375.1"/>
    </source>
</evidence>
<dbReference type="Pfam" id="PF13452">
    <property type="entry name" value="FAS1_DH_region"/>
    <property type="match status" value="1"/>
</dbReference>
<dbReference type="CDD" id="cd03441">
    <property type="entry name" value="R_hydratase_like"/>
    <property type="match status" value="1"/>
</dbReference>
<dbReference type="AlphaFoldDB" id="A0A1H4X9Z2"/>
<name>A0A1H4X9Z2_9NOCA</name>
<dbReference type="PIRSF" id="PIRSF018072">
    <property type="entry name" value="UCP018072"/>
    <property type="match status" value="1"/>
</dbReference>
<dbReference type="InterPro" id="IPR016709">
    <property type="entry name" value="HadA-like"/>
</dbReference>
<dbReference type="InterPro" id="IPR039569">
    <property type="entry name" value="FAS1-like_DH_region"/>
</dbReference>
<sequence>MRLDRSIIGIRSPAHTVFVERGRLRFFAKATGQSDPVYSDVAAATAAGHRNLPVPPTFLLCLNAEVPNPFAFLEDLGIDPVTILHGEQSFEYHQPVYAGDLVTFSTAVTDVYDKKGGALEFLVRTTEVTRDGDLVATLSSTVVIREVAGSVSA</sequence>
<dbReference type="Gene3D" id="3.10.129.10">
    <property type="entry name" value="Hotdog Thioesterase"/>
    <property type="match status" value="1"/>
</dbReference>